<dbReference type="Proteomes" id="UP000828390">
    <property type="component" value="Unassembled WGS sequence"/>
</dbReference>
<reference evidence="1" key="2">
    <citation type="submission" date="2020-11" db="EMBL/GenBank/DDBJ databases">
        <authorList>
            <person name="McCartney M.A."/>
            <person name="Auch B."/>
            <person name="Kono T."/>
            <person name="Mallez S."/>
            <person name="Becker A."/>
            <person name="Gohl D.M."/>
            <person name="Silverstein K.A.T."/>
            <person name="Koren S."/>
            <person name="Bechman K.B."/>
            <person name="Herman A."/>
            <person name="Abrahante J.E."/>
            <person name="Garbe J."/>
        </authorList>
    </citation>
    <scope>NUCLEOTIDE SEQUENCE</scope>
    <source>
        <strain evidence="1">Duluth1</strain>
        <tissue evidence="1">Whole animal</tissue>
    </source>
</reference>
<dbReference type="EMBL" id="JAIWYP010000005">
    <property type="protein sequence ID" value="KAH3827370.1"/>
    <property type="molecule type" value="Genomic_DNA"/>
</dbReference>
<name>A0A9D4H4E9_DREPO</name>
<protein>
    <submittedName>
        <fullName evidence="1">Uncharacterized protein</fullName>
    </submittedName>
</protein>
<dbReference type="AlphaFoldDB" id="A0A9D4H4E9"/>
<comment type="caution">
    <text evidence="1">The sequence shown here is derived from an EMBL/GenBank/DDBJ whole genome shotgun (WGS) entry which is preliminary data.</text>
</comment>
<gene>
    <name evidence="1" type="ORF">DPMN_129306</name>
</gene>
<reference evidence="1" key="1">
    <citation type="journal article" date="2019" name="bioRxiv">
        <title>The Genome of the Zebra Mussel, Dreissena polymorpha: A Resource for Invasive Species Research.</title>
        <authorList>
            <person name="McCartney M.A."/>
            <person name="Auch B."/>
            <person name="Kono T."/>
            <person name="Mallez S."/>
            <person name="Zhang Y."/>
            <person name="Obille A."/>
            <person name="Becker A."/>
            <person name="Abrahante J.E."/>
            <person name="Garbe J."/>
            <person name="Badalamenti J.P."/>
            <person name="Herman A."/>
            <person name="Mangelson H."/>
            <person name="Liachko I."/>
            <person name="Sullivan S."/>
            <person name="Sone E.D."/>
            <person name="Koren S."/>
            <person name="Silverstein K.A.T."/>
            <person name="Beckman K.B."/>
            <person name="Gohl D.M."/>
        </authorList>
    </citation>
    <scope>NUCLEOTIDE SEQUENCE</scope>
    <source>
        <strain evidence="1">Duluth1</strain>
        <tissue evidence="1">Whole animal</tissue>
    </source>
</reference>
<evidence type="ECO:0000313" key="1">
    <source>
        <dbReference type="EMBL" id="KAH3827370.1"/>
    </source>
</evidence>
<evidence type="ECO:0000313" key="2">
    <source>
        <dbReference type="Proteomes" id="UP000828390"/>
    </source>
</evidence>
<organism evidence="1 2">
    <name type="scientific">Dreissena polymorpha</name>
    <name type="common">Zebra mussel</name>
    <name type="synonym">Mytilus polymorpha</name>
    <dbReference type="NCBI Taxonomy" id="45954"/>
    <lineage>
        <taxon>Eukaryota</taxon>
        <taxon>Metazoa</taxon>
        <taxon>Spiralia</taxon>
        <taxon>Lophotrochozoa</taxon>
        <taxon>Mollusca</taxon>
        <taxon>Bivalvia</taxon>
        <taxon>Autobranchia</taxon>
        <taxon>Heteroconchia</taxon>
        <taxon>Euheterodonta</taxon>
        <taxon>Imparidentia</taxon>
        <taxon>Neoheterodontei</taxon>
        <taxon>Myida</taxon>
        <taxon>Dreissenoidea</taxon>
        <taxon>Dreissenidae</taxon>
        <taxon>Dreissena</taxon>
    </lineage>
</organism>
<keyword evidence="2" id="KW-1185">Reference proteome</keyword>
<proteinExistence type="predicted"/>
<accession>A0A9D4H4E9</accession>
<sequence length="73" mass="8408">MTLHLELPGSEHHENGASFPAESTLTFKISNPEFKQDPCHHFPYNGEQRYACLLVALTLVQMYDGRFFDFFGE</sequence>